<dbReference type="Pfam" id="PF12708">
    <property type="entry name" value="Pect-lyase_RHGA_epim"/>
    <property type="match status" value="1"/>
</dbReference>
<protein>
    <recommendedName>
        <fullName evidence="1">Rhamnogalacturonase A/B/Epimerase-like pectate lyase domain-containing protein</fullName>
    </recommendedName>
</protein>
<keyword evidence="3" id="KW-1185">Reference proteome</keyword>
<dbReference type="InterPro" id="IPR012334">
    <property type="entry name" value="Pectin_lyas_fold"/>
</dbReference>
<evidence type="ECO:0000259" key="1">
    <source>
        <dbReference type="Pfam" id="PF12708"/>
    </source>
</evidence>
<dbReference type="Proteomes" id="UP000617628">
    <property type="component" value="Unassembled WGS sequence"/>
</dbReference>
<gene>
    <name evidence="2" type="ORF">JIN87_02815</name>
</gene>
<reference evidence="2" key="1">
    <citation type="submission" date="2021-01" db="EMBL/GenBank/DDBJ databases">
        <title>Modified the classification status of verrucomicrobia.</title>
        <authorList>
            <person name="Feng X."/>
        </authorList>
    </citation>
    <scope>NUCLEOTIDE SEQUENCE</scope>
    <source>
        <strain evidence="2">KCTC 13126</strain>
    </source>
</reference>
<comment type="caution">
    <text evidence="2">The sequence shown here is derived from an EMBL/GenBank/DDBJ whole genome shotgun (WGS) entry which is preliminary data.</text>
</comment>
<dbReference type="InterPro" id="IPR024535">
    <property type="entry name" value="RHGA/B-epi-like_pectate_lyase"/>
</dbReference>
<name>A0A934VJM4_9BACT</name>
<sequence>MRIFLTIIVFVLKAVSLCAGYLDTSDSHFLRKDLQKDFGMVDDGGARDQTKKLQRAIDRISESGGGRLYLPKGTYSFANVFLKSNVHLRIAADTVIRPYWPEGGRTVVFHLDSREGKRPGPMSARINIENVSIRGVGGSFIIDYSNRPYDKEEGIRAIVCRKVKNFMISDVLIKDSWTRFAAIVFAPDMVAVADEDSIYKPTDGLVRNCSATDSNSENGLVQMHAGERIHFEGLAAVGGGVTLRLETSAGGHRGGIYDITAKDIYCEDGMSAVLLGPHTAQNGVVEIDGVLAKGCAFAVQMGAGFVKRELQRDPSYKPGVFSVGTVVRNIHAEYGENAPLPIKHLGLVRTECLGDYRLDKRDRSTRHVRGPSVGIVFDGTRDSWTPAIETISCEGFEYARNIVVEKEIQRVRLEKLLEGYPLLDELRQAESPRLKPKAPPLPQKF</sequence>
<accession>A0A934VJM4</accession>
<dbReference type="RefSeq" id="WP_200353998.1">
    <property type="nucleotide sequence ID" value="NZ_JAENIL010000004.1"/>
</dbReference>
<dbReference type="InterPro" id="IPR011050">
    <property type="entry name" value="Pectin_lyase_fold/virulence"/>
</dbReference>
<dbReference type="EMBL" id="JAENIL010000004">
    <property type="protein sequence ID" value="MBK1875781.1"/>
    <property type="molecule type" value="Genomic_DNA"/>
</dbReference>
<dbReference type="AlphaFoldDB" id="A0A934VJM4"/>
<evidence type="ECO:0000313" key="2">
    <source>
        <dbReference type="EMBL" id="MBK1875781.1"/>
    </source>
</evidence>
<dbReference type="SUPFAM" id="SSF51126">
    <property type="entry name" value="Pectin lyase-like"/>
    <property type="match status" value="1"/>
</dbReference>
<organism evidence="2 3">
    <name type="scientific">Pelagicoccus mobilis</name>
    <dbReference type="NCBI Taxonomy" id="415221"/>
    <lineage>
        <taxon>Bacteria</taxon>
        <taxon>Pseudomonadati</taxon>
        <taxon>Verrucomicrobiota</taxon>
        <taxon>Opitutia</taxon>
        <taxon>Puniceicoccales</taxon>
        <taxon>Pelagicoccaceae</taxon>
        <taxon>Pelagicoccus</taxon>
    </lineage>
</organism>
<proteinExistence type="predicted"/>
<evidence type="ECO:0000313" key="3">
    <source>
        <dbReference type="Proteomes" id="UP000617628"/>
    </source>
</evidence>
<feature type="domain" description="Rhamnogalacturonase A/B/Epimerase-like pectate lyase" evidence="1">
    <location>
        <begin position="36"/>
        <end position="88"/>
    </location>
</feature>
<dbReference type="Gene3D" id="2.160.20.10">
    <property type="entry name" value="Single-stranded right-handed beta-helix, Pectin lyase-like"/>
    <property type="match status" value="1"/>
</dbReference>